<dbReference type="EMBL" id="LS483343">
    <property type="protein sequence ID" value="SQF40279.1"/>
    <property type="molecule type" value="Genomic_DNA"/>
</dbReference>
<evidence type="ECO:0000313" key="3">
    <source>
        <dbReference type="Proteomes" id="UP000249495"/>
    </source>
</evidence>
<proteinExistence type="predicted"/>
<organism evidence="2 3">
    <name type="scientific">Streptococcus ferus</name>
    <dbReference type="NCBI Taxonomy" id="1345"/>
    <lineage>
        <taxon>Bacteria</taxon>
        <taxon>Bacillati</taxon>
        <taxon>Bacillota</taxon>
        <taxon>Bacilli</taxon>
        <taxon>Lactobacillales</taxon>
        <taxon>Streptococcaceae</taxon>
        <taxon>Streptococcus</taxon>
    </lineage>
</organism>
<sequence>MNNIIDLSKPVAEVLKEHPEIKELLIDLGFKPLANPAMLNTVGKVTSLKTGSKMAGIPLDDIKRTLIFNGYEVIGDK</sequence>
<dbReference type="Proteomes" id="UP000249495">
    <property type="component" value="Chromosome 1"/>
</dbReference>
<dbReference type="Pfam" id="PF08984">
    <property type="entry name" value="DUF1858"/>
    <property type="match status" value="1"/>
</dbReference>
<gene>
    <name evidence="2" type="ORF">NCTC12278_00867</name>
</gene>
<dbReference type="KEGG" id="sfer:NCTC12278_00867"/>
<dbReference type="STRING" id="1123303.GCA_000372425_00396"/>
<protein>
    <submittedName>
        <fullName evidence="2">Domain of uncharacterized function (DUF1858)</fullName>
    </submittedName>
</protein>
<dbReference type="AlphaFoldDB" id="A0A2X3VYQ3"/>
<reference evidence="2 3" key="1">
    <citation type="submission" date="2018-06" db="EMBL/GenBank/DDBJ databases">
        <authorList>
            <consortium name="Pathogen Informatics"/>
            <person name="Doyle S."/>
        </authorList>
    </citation>
    <scope>NUCLEOTIDE SEQUENCE [LARGE SCALE GENOMIC DNA]</scope>
    <source>
        <strain evidence="2 3">NCTC12278</strain>
    </source>
</reference>
<accession>A0A2X3VYQ3</accession>
<dbReference type="OrthoDB" id="411397at2"/>
<dbReference type="SUPFAM" id="SSF140683">
    <property type="entry name" value="SP0561-like"/>
    <property type="match status" value="1"/>
</dbReference>
<evidence type="ECO:0000259" key="1">
    <source>
        <dbReference type="Pfam" id="PF08984"/>
    </source>
</evidence>
<feature type="domain" description="DUF1858" evidence="1">
    <location>
        <begin position="5"/>
        <end position="62"/>
    </location>
</feature>
<dbReference type="Gene3D" id="1.10.3910.10">
    <property type="entry name" value="SP0561-like"/>
    <property type="match status" value="1"/>
</dbReference>
<dbReference type="InterPro" id="IPR038062">
    <property type="entry name" value="ScdA-like_N_sf"/>
</dbReference>
<dbReference type="InterPro" id="IPR015077">
    <property type="entry name" value="DUF1858"/>
</dbReference>
<dbReference type="RefSeq" id="WP_018029724.1">
    <property type="nucleotide sequence ID" value="NZ_LS483343.1"/>
</dbReference>
<keyword evidence="3" id="KW-1185">Reference proteome</keyword>
<evidence type="ECO:0000313" key="2">
    <source>
        <dbReference type="EMBL" id="SQF40279.1"/>
    </source>
</evidence>
<name>A0A2X3VYQ3_9STRE</name>